<dbReference type="AlphaFoldDB" id="A0A1R3V820"/>
<protein>
    <submittedName>
        <fullName evidence="4">3-oxoacyl-ACP reductase</fullName>
    </submittedName>
</protein>
<keyword evidence="5" id="KW-1185">Reference proteome</keyword>
<dbReference type="SMART" id="SM00822">
    <property type="entry name" value="PKS_KR"/>
    <property type="match status" value="1"/>
</dbReference>
<proteinExistence type="inferred from homology"/>
<reference evidence="5" key="1">
    <citation type="submission" date="2017-01" db="EMBL/GenBank/DDBJ databases">
        <authorList>
            <person name="Brunel B."/>
        </authorList>
    </citation>
    <scope>NUCLEOTIDE SEQUENCE [LARGE SCALE GENOMIC DNA]</scope>
</reference>
<dbReference type="EMBL" id="FTPD01000011">
    <property type="protein sequence ID" value="SIT54937.1"/>
    <property type="molecule type" value="Genomic_DNA"/>
</dbReference>
<dbReference type="Proteomes" id="UP000188388">
    <property type="component" value="Unassembled WGS sequence"/>
</dbReference>
<dbReference type="SUPFAM" id="SSF51735">
    <property type="entry name" value="NAD(P)-binding Rossmann-fold domains"/>
    <property type="match status" value="1"/>
</dbReference>
<dbReference type="CDD" id="cd05233">
    <property type="entry name" value="SDR_c"/>
    <property type="match status" value="1"/>
</dbReference>
<dbReference type="PRINTS" id="PR00080">
    <property type="entry name" value="SDRFAMILY"/>
</dbReference>
<feature type="domain" description="Ketoreductase" evidence="3">
    <location>
        <begin position="14"/>
        <end position="200"/>
    </location>
</feature>
<dbReference type="PANTHER" id="PTHR43639">
    <property type="entry name" value="OXIDOREDUCTASE, SHORT-CHAIN DEHYDROGENASE/REDUCTASE FAMILY (AFU_ORTHOLOGUE AFUA_5G02870)"/>
    <property type="match status" value="1"/>
</dbReference>
<dbReference type="PANTHER" id="PTHR43639:SF1">
    <property type="entry name" value="SHORT-CHAIN DEHYDROGENASE_REDUCTASE FAMILY PROTEIN"/>
    <property type="match status" value="1"/>
</dbReference>
<dbReference type="STRING" id="1631249.BQ8794_190071"/>
<accession>A0A1R3V820</accession>
<dbReference type="FunFam" id="3.40.50.720:FF:000084">
    <property type="entry name" value="Short-chain dehydrogenase reductase"/>
    <property type="match status" value="1"/>
</dbReference>
<comment type="similarity">
    <text evidence="1">Belongs to the short-chain dehydrogenases/reductases (SDR) family.</text>
</comment>
<evidence type="ECO:0000313" key="5">
    <source>
        <dbReference type="Proteomes" id="UP000188388"/>
    </source>
</evidence>
<dbReference type="PRINTS" id="PR00081">
    <property type="entry name" value="GDHRDH"/>
</dbReference>
<dbReference type="InterPro" id="IPR020904">
    <property type="entry name" value="Sc_DH/Rdtase_CS"/>
</dbReference>
<name>A0A1R3V820_9HYPH</name>
<evidence type="ECO:0000259" key="3">
    <source>
        <dbReference type="SMART" id="SM00822"/>
    </source>
</evidence>
<sequence length="257" mass="27926">MSMQFATYPSLTDRVVLISGGASGIGADMVRAFVANGARVCFLDVQDGPAEALVRELGGVAKQAPVYLHCDVTDIAALQASVEDVRARLGPVAVLVNNAADDQRQPVDGVTAEYWDRSFDVNLRHHFFAAQAVHPHMKELGFGSIINFSSIAWRFGADQMVAYATAKGAVVALTRALARSFGSDNIRVNAVEPGAVITERQRQLWFKTQDAIDQTVQRQLIRRVLLGEEIARTVLFLAADDSRMITKQSIAVDAGLR</sequence>
<evidence type="ECO:0000313" key="4">
    <source>
        <dbReference type="EMBL" id="SIT54937.1"/>
    </source>
</evidence>
<dbReference type="Gene3D" id="3.40.50.720">
    <property type="entry name" value="NAD(P)-binding Rossmann-like Domain"/>
    <property type="match status" value="1"/>
</dbReference>
<dbReference type="GO" id="GO:0016491">
    <property type="term" value="F:oxidoreductase activity"/>
    <property type="evidence" value="ECO:0007669"/>
    <property type="project" value="UniProtKB-KW"/>
</dbReference>
<dbReference type="PROSITE" id="PS00061">
    <property type="entry name" value="ADH_SHORT"/>
    <property type="match status" value="1"/>
</dbReference>
<evidence type="ECO:0000256" key="1">
    <source>
        <dbReference type="ARBA" id="ARBA00006484"/>
    </source>
</evidence>
<keyword evidence="2" id="KW-0560">Oxidoreductase</keyword>
<gene>
    <name evidence="4" type="ORF">BQ8794_190071</name>
</gene>
<dbReference type="InterPro" id="IPR002347">
    <property type="entry name" value="SDR_fam"/>
</dbReference>
<dbReference type="InterPro" id="IPR057326">
    <property type="entry name" value="KR_dom"/>
</dbReference>
<dbReference type="RefSeq" id="WP_077376620.1">
    <property type="nucleotide sequence ID" value="NZ_FTPD01000011.1"/>
</dbReference>
<dbReference type="InterPro" id="IPR036291">
    <property type="entry name" value="NAD(P)-bd_dom_sf"/>
</dbReference>
<dbReference type="Pfam" id="PF13561">
    <property type="entry name" value="adh_short_C2"/>
    <property type="match status" value="1"/>
</dbReference>
<evidence type="ECO:0000256" key="2">
    <source>
        <dbReference type="ARBA" id="ARBA00023002"/>
    </source>
</evidence>
<organism evidence="4 5">
    <name type="scientific">Mesorhizobium prunaredense</name>
    <dbReference type="NCBI Taxonomy" id="1631249"/>
    <lineage>
        <taxon>Bacteria</taxon>
        <taxon>Pseudomonadati</taxon>
        <taxon>Pseudomonadota</taxon>
        <taxon>Alphaproteobacteria</taxon>
        <taxon>Hyphomicrobiales</taxon>
        <taxon>Phyllobacteriaceae</taxon>
        <taxon>Mesorhizobium</taxon>
    </lineage>
</organism>